<dbReference type="GO" id="GO:0005886">
    <property type="term" value="C:plasma membrane"/>
    <property type="evidence" value="ECO:0007669"/>
    <property type="project" value="UniProtKB-SubCell"/>
</dbReference>
<dbReference type="RefSeq" id="WP_159805545.1">
    <property type="nucleotide sequence ID" value="NZ_BLJE01000002.1"/>
</dbReference>
<keyword evidence="4" id="KW-1003">Cell membrane</keyword>
<gene>
    <name evidence="9" type="ORF">KIN_14690</name>
</gene>
<dbReference type="SUPFAM" id="SSF101801">
    <property type="entry name" value="Surface presentation of antigens (SPOA)"/>
    <property type="match status" value="1"/>
</dbReference>
<evidence type="ECO:0000256" key="5">
    <source>
        <dbReference type="ARBA" id="ARBA00022500"/>
    </source>
</evidence>
<dbReference type="InterPro" id="IPR051469">
    <property type="entry name" value="FliN/MopA/SpaO"/>
</dbReference>
<comment type="similarity">
    <text evidence="2">Belongs to the FliN/MopA/SpaO family.</text>
</comment>
<dbReference type="PRINTS" id="PR00956">
    <property type="entry name" value="FLGMOTORFLIN"/>
</dbReference>
<accession>A0A6N6JE44</accession>
<keyword evidence="10" id="KW-1185">Reference proteome</keyword>
<dbReference type="OrthoDB" id="9790303at2"/>
<keyword evidence="5" id="KW-0145">Chemotaxis</keyword>
<evidence type="ECO:0000259" key="8">
    <source>
        <dbReference type="Pfam" id="PF01052"/>
    </source>
</evidence>
<dbReference type="GO" id="GO:0071973">
    <property type="term" value="P:bacterial-type flagellum-dependent cell motility"/>
    <property type="evidence" value="ECO:0007669"/>
    <property type="project" value="InterPro"/>
</dbReference>
<name>A0A6N6JE44_9RHOB</name>
<keyword evidence="6" id="KW-0283">Flagellar rotation</keyword>
<evidence type="ECO:0000256" key="4">
    <source>
        <dbReference type="ARBA" id="ARBA00022475"/>
    </source>
</evidence>
<dbReference type="GO" id="GO:0006935">
    <property type="term" value="P:chemotaxis"/>
    <property type="evidence" value="ECO:0007669"/>
    <property type="project" value="UniProtKB-KW"/>
</dbReference>
<proteinExistence type="inferred from homology"/>
<dbReference type="InterPro" id="IPR001172">
    <property type="entry name" value="FliN_T3SS_HrcQb"/>
</dbReference>
<dbReference type="GO" id="GO:0009425">
    <property type="term" value="C:bacterial-type flagellum basal body"/>
    <property type="evidence" value="ECO:0007669"/>
    <property type="project" value="InterPro"/>
</dbReference>
<dbReference type="InterPro" id="IPR001543">
    <property type="entry name" value="FliN-like_C"/>
</dbReference>
<comment type="caution">
    <text evidence="9">The sequence shown here is derived from an EMBL/GenBank/DDBJ whole genome shotgun (WGS) entry which is preliminary data.</text>
</comment>
<evidence type="ECO:0000256" key="3">
    <source>
        <dbReference type="ARBA" id="ARBA00021897"/>
    </source>
</evidence>
<evidence type="ECO:0000256" key="6">
    <source>
        <dbReference type="ARBA" id="ARBA00022779"/>
    </source>
</evidence>
<dbReference type="GO" id="GO:0003774">
    <property type="term" value="F:cytoskeletal motor activity"/>
    <property type="evidence" value="ECO:0007669"/>
    <property type="project" value="InterPro"/>
</dbReference>
<dbReference type="PANTHER" id="PTHR43484">
    <property type="match status" value="1"/>
</dbReference>
<evidence type="ECO:0000256" key="1">
    <source>
        <dbReference type="ARBA" id="ARBA00004413"/>
    </source>
</evidence>
<comment type="subcellular location">
    <subcellularLocation>
        <location evidence="1">Cell membrane</location>
        <topology evidence="1">Peripheral membrane protein</topology>
        <orientation evidence="1">Cytoplasmic side</orientation>
    </subcellularLocation>
</comment>
<evidence type="ECO:0000313" key="10">
    <source>
        <dbReference type="Proteomes" id="UP000436822"/>
    </source>
</evidence>
<keyword evidence="7" id="KW-0472">Membrane</keyword>
<evidence type="ECO:0000313" key="9">
    <source>
        <dbReference type="EMBL" id="GFE64395.1"/>
    </source>
</evidence>
<dbReference type="InterPro" id="IPR036429">
    <property type="entry name" value="SpoA-like_sf"/>
</dbReference>
<dbReference type="AlphaFoldDB" id="A0A6N6JE44"/>
<evidence type="ECO:0000256" key="7">
    <source>
        <dbReference type="ARBA" id="ARBA00023136"/>
    </source>
</evidence>
<protein>
    <recommendedName>
        <fullName evidence="3">Flagellar motor switch protein FliN</fullName>
    </recommendedName>
</protein>
<reference evidence="9 10" key="1">
    <citation type="submission" date="2019-12" db="EMBL/GenBank/DDBJ databases">
        <title>Litoreibacter badius sp. nov., a novel bacteriochlorophyll a-containing bacterium in the genus Litoreibacter.</title>
        <authorList>
            <person name="Kanamuro M."/>
            <person name="Takabe Y."/>
            <person name="Mori K."/>
            <person name="Takaichi S."/>
            <person name="Hanada S."/>
        </authorList>
    </citation>
    <scope>NUCLEOTIDE SEQUENCE [LARGE SCALE GENOMIC DNA]</scope>
    <source>
        <strain evidence="9 10">K6</strain>
    </source>
</reference>
<sequence>MPDQATGKDDVLQGVNVELKVSVGTARPTVKDLLSLQADAVLPLDKTLEDPVELFIGDRLIGRGHLEEAEGDVEGRLAVRITALGDPV</sequence>
<evidence type="ECO:0000256" key="2">
    <source>
        <dbReference type="ARBA" id="ARBA00009226"/>
    </source>
</evidence>
<dbReference type="PANTHER" id="PTHR43484:SF1">
    <property type="entry name" value="FLAGELLAR MOTOR SWITCH PROTEIN FLIN"/>
    <property type="match status" value="1"/>
</dbReference>
<dbReference type="EMBL" id="BLJE01000002">
    <property type="protein sequence ID" value="GFE64395.1"/>
    <property type="molecule type" value="Genomic_DNA"/>
</dbReference>
<dbReference type="Proteomes" id="UP000436822">
    <property type="component" value="Unassembled WGS sequence"/>
</dbReference>
<dbReference type="Gene3D" id="2.30.330.10">
    <property type="entry name" value="SpoA-like"/>
    <property type="match status" value="1"/>
</dbReference>
<dbReference type="Pfam" id="PF01052">
    <property type="entry name" value="FliMN_C"/>
    <property type="match status" value="1"/>
</dbReference>
<organism evidence="9 10">
    <name type="scientific">Litoreibacter roseus</name>
    <dbReference type="NCBI Taxonomy" id="2601869"/>
    <lineage>
        <taxon>Bacteria</taxon>
        <taxon>Pseudomonadati</taxon>
        <taxon>Pseudomonadota</taxon>
        <taxon>Alphaproteobacteria</taxon>
        <taxon>Rhodobacterales</taxon>
        <taxon>Roseobacteraceae</taxon>
        <taxon>Litoreibacter</taxon>
    </lineage>
</organism>
<feature type="domain" description="Flagellar motor switch protein FliN-like C-terminal" evidence="8">
    <location>
        <begin position="12"/>
        <end position="83"/>
    </location>
</feature>